<dbReference type="KEGG" id="mfe:Mefer_0925"/>
<proteinExistence type="predicted"/>
<evidence type="ECO:0000256" key="1">
    <source>
        <dbReference type="SAM" id="Coils"/>
    </source>
</evidence>
<gene>
    <name evidence="3" type="ordered locus">Mefer_0925</name>
</gene>
<dbReference type="Gene3D" id="1.20.5.420">
    <property type="entry name" value="Immunoglobulin FC, subunit C"/>
    <property type="match status" value="1"/>
</dbReference>
<evidence type="ECO:0000256" key="2">
    <source>
        <dbReference type="SAM" id="Phobius"/>
    </source>
</evidence>
<evidence type="ECO:0000313" key="3">
    <source>
        <dbReference type="EMBL" id="ACV24743.1"/>
    </source>
</evidence>
<dbReference type="eggNOG" id="arCOG03421">
    <property type="taxonomic scope" value="Archaea"/>
</dbReference>
<evidence type="ECO:0000313" key="4">
    <source>
        <dbReference type="Proteomes" id="UP000001495"/>
    </source>
</evidence>
<dbReference type="GeneID" id="8365613"/>
<dbReference type="STRING" id="573064.Mefer_0925"/>
<keyword evidence="2" id="KW-0812">Transmembrane</keyword>
<keyword evidence="2" id="KW-1133">Transmembrane helix</keyword>
<dbReference type="EMBL" id="CP001696">
    <property type="protein sequence ID" value="ACV24743.1"/>
    <property type="molecule type" value="Genomic_DNA"/>
</dbReference>
<keyword evidence="2" id="KW-0472">Membrane</keyword>
<protein>
    <submittedName>
        <fullName evidence="3">Uncharacterized protein</fullName>
    </submittedName>
</protein>
<sequence>MVDASKIKSLKQKSKKTIGETMKFKRAMLIVLIAILTVASGFLLYNIYKDMQLQKIKEYELQKKLLEDKKANAKNTINELFKDYPNDKEKLLYISKINSATSSEEIDKILDSAHEYIKLKTYKEEVINSIKNTYGDYYIQSLNAQNAVLKIESAESIDEINSIINSLDIESDLRNTIVKNIERTLSSGDKYYYLKSEKKFVTRDYILRYIKTANINELKDLKIERVAELSAVSVVLSPEQMPEFPKSGNIINIYNKNNGTLITSAIVDSAYLIIKDVKYSESKNVESSVSRYGNEIDKSATSNIDYSLNNLPGVLHATVIGRLDYNDIVNMFGDYGFRLYKLEKETQILDNSIKYLVVIRAPEDSVENLAKEKTENLFISVVKYGGNYE</sequence>
<dbReference type="OrthoDB" id="65991at2157"/>
<dbReference type="AlphaFoldDB" id="C7P861"/>
<feature type="transmembrane region" description="Helical" evidence="2">
    <location>
        <begin position="27"/>
        <end position="48"/>
    </location>
</feature>
<dbReference type="InterPro" id="IPR007509">
    <property type="entry name" value="DUF515"/>
</dbReference>
<feature type="coiled-coil region" evidence="1">
    <location>
        <begin position="49"/>
        <end position="83"/>
    </location>
</feature>
<dbReference type="HOGENOM" id="CLU_732836_0_0_2"/>
<name>C7P861_METFA</name>
<keyword evidence="4" id="KW-1185">Reference proteome</keyword>
<accession>C7P861</accession>
<organism evidence="3 4">
    <name type="scientific">Methanocaldococcus fervens (strain DSM 4213 / JCM 15782 / AG86)</name>
    <name type="common">Methanococcus fervens</name>
    <dbReference type="NCBI Taxonomy" id="573064"/>
    <lineage>
        <taxon>Archaea</taxon>
        <taxon>Methanobacteriati</taxon>
        <taxon>Methanobacteriota</taxon>
        <taxon>Methanomada group</taxon>
        <taxon>Methanococci</taxon>
        <taxon>Methanococcales</taxon>
        <taxon>Methanocaldococcaceae</taxon>
        <taxon>Methanocaldococcus</taxon>
    </lineage>
</organism>
<keyword evidence="1" id="KW-0175">Coiled coil</keyword>
<dbReference type="Pfam" id="PF04415">
    <property type="entry name" value="DUF515"/>
    <property type="match status" value="2"/>
</dbReference>
<dbReference type="RefSeq" id="WP_015791480.1">
    <property type="nucleotide sequence ID" value="NC_013156.1"/>
</dbReference>
<dbReference type="Proteomes" id="UP000001495">
    <property type="component" value="Chromosome"/>
</dbReference>
<reference evidence="3" key="1">
    <citation type="submission" date="2009-08" db="EMBL/GenBank/DDBJ databases">
        <title>Complete sequence of chromosome of Methanocaldococcus fervens AG86.</title>
        <authorList>
            <consortium name="US DOE Joint Genome Institute"/>
            <person name="Lucas S."/>
            <person name="Copeland A."/>
            <person name="Lapidus A."/>
            <person name="Glavina del Rio T."/>
            <person name="Tice H."/>
            <person name="Bruce D."/>
            <person name="Goodwin L."/>
            <person name="Pitluck S."/>
            <person name="Chertkov O."/>
            <person name="Detter J.C."/>
            <person name="Han C."/>
            <person name="Tapia R."/>
            <person name="Larimer F."/>
            <person name="Land M."/>
            <person name="Hauser L."/>
            <person name="Kyrpides N."/>
            <person name="Ovchinnikova G."/>
            <person name="Lupa-Sieprawska M."/>
            <person name="Whitman W.B."/>
        </authorList>
    </citation>
    <scope>NUCLEOTIDE SEQUENCE [LARGE SCALE GENOMIC DNA]</scope>
    <source>
        <strain evidence="3">AG86</strain>
    </source>
</reference>